<protein>
    <submittedName>
        <fullName evidence="3">Uncharacterized protein</fullName>
    </submittedName>
</protein>
<evidence type="ECO:0000256" key="2">
    <source>
        <dbReference type="ARBA" id="ARBA00023242"/>
    </source>
</evidence>
<gene>
    <name evidence="3" type="ORF">SLS58_006188</name>
</gene>
<keyword evidence="2" id="KW-0539">Nucleus</keyword>
<comment type="subcellular location">
    <subcellularLocation>
        <location evidence="1">Nucleus</location>
    </subcellularLocation>
</comment>
<accession>A0ABR3TNU6</accession>
<comment type="caution">
    <text evidence="3">The sequence shown here is derived from an EMBL/GenBank/DDBJ whole genome shotgun (WGS) entry which is preliminary data.</text>
</comment>
<dbReference type="InterPro" id="IPR021858">
    <property type="entry name" value="Fun_TF"/>
</dbReference>
<evidence type="ECO:0000313" key="3">
    <source>
        <dbReference type="EMBL" id="KAL1641286.1"/>
    </source>
</evidence>
<keyword evidence="4" id="KW-1185">Reference proteome</keyword>
<dbReference type="Pfam" id="PF11951">
    <property type="entry name" value="Fungal_trans_2"/>
    <property type="match status" value="1"/>
</dbReference>
<dbReference type="EMBL" id="JAKEKT020000041">
    <property type="protein sequence ID" value="KAL1641286.1"/>
    <property type="molecule type" value="Genomic_DNA"/>
</dbReference>
<proteinExistence type="predicted"/>
<dbReference type="PANTHER" id="PTHR37534">
    <property type="entry name" value="TRANSCRIPTIONAL ACTIVATOR PROTEIN UGA3"/>
    <property type="match status" value="1"/>
</dbReference>
<dbReference type="PANTHER" id="PTHR37534:SF17">
    <property type="entry name" value="ZN(2)-C6 FUNGAL-TYPE DOMAIN-CONTAINING PROTEIN"/>
    <property type="match status" value="1"/>
</dbReference>
<name>A0ABR3TNU6_9PEZI</name>
<evidence type="ECO:0000313" key="4">
    <source>
        <dbReference type="Proteomes" id="UP001521184"/>
    </source>
</evidence>
<dbReference type="Proteomes" id="UP001521184">
    <property type="component" value="Unassembled WGS sequence"/>
</dbReference>
<sequence>MVVLDRVSNGYRDFILPMACENEVLRRAVEVVAAQHLSHSKRPDLRAAAEAGRAAVISRLRRDALQAPPERVFNVYTWATLIVLLVGETVTGSSEYGYLVQMLLCLSRNSSAGAGHAAMLGDFLTQQTHMFEFLAQPLLGEAAAANMVTNPLQYLDWLSYELPSGSEEEAAISTTREAFLEASRLYFHRTRSEEDVQESLRNLRRLLSKIPHDAPCAHALVWVCFLGAVESTDEESRRDFTERMARVYSRTGFRNIPAAIQSLERIWARKDSSGRMAGLLEASPVLVM</sequence>
<evidence type="ECO:0000256" key="1">
    <source>
        <dbReference type="ARBA" id="ARBA00004123"/>
    </source>
</evidence>
<organism evidence="3 4">
    <name type="scientific">Diplodia intermedia</name>
    <dbReference type="NCBI Taxonomy" id="856260"/>
    <lineage>
        <taxon>Eukaryota</taxon>
        <taxon>Fungi</taxon>
        <taxon>Dikarya</taxon>
        <taxon>Ascomycota</taxon>
        <taxon>Pezizomycotina</taxon>
        <taxon>Dothideomycetes</taxon>
        <taxon>Dothideomycetes incertae sedis</taxon>
        <taxon>Botryosphaeriales</taxon>
        <taxon>Botryosphaeriaceae</taxon>
        <taxon>Diplodia</taxon>
    </lineage>
</organism>
<reference evidence="3 4" key="1">
    <citation type="journal article" date="2023" name="Plant Dis.">
        <title>First Report of Diplodia intermedia Causing Canker and Dieback Diseases on Apple Trees in Canada.</title>
        <authorList>
            <person name="Ellouze W."/>
            <person name="Ilyukhin E."/>
            <person name="Sulman M."/>
            <person name="Ali S."/>
        </authorList>
    </citation>
    <scope>NUCLEOTIDE SEQUENCE [LARGE SCALE GENOMIC DNA]</scope>
    <source>
        <strain evidence="3 4">M45-28</strain>
    </source>
</reference>